<reference evidence="1" key="1">
    <citation type="submission" date="2022-10" db="EMBL/GenBank/DDBJ databases">
        <title>Culturing micro-colonial fungi from biological soil crusts in the Mojave desert and describing Neophaeococcomyces mojavensis, and introducing the new genera and species Taxawa tesnikishii.</title>
        <authorList>
            <person name="Kurbessoian T."/>
            <person name="Stajich J.E."/>
        </authorList>
    </citation>
    <scope>NUCLEOTIDE SEQUENCE</scope>
    <source>
        <strain evidence="1">JES_115</strain>
    </source>
</reference>
<dbReference type="Proteomes" id="UP001172680">
    <property type="component" value="Unassembled WGS sequence"/>
</dbReference>
<evidence type="ECO:0000313" key="1">
    <source>
        <dbReference type="EMBL" id="KAJ9647077.1"/>
    </source>
</evidence>
<organism evidence="1 2">
    <name type="scientific">Coniosporium tulheliwenetii</name>
    <dbReference type="NCBI Taxonomy" id="3383036"/>
    <lineage>
        <taxon>Eukaryota</taxon>
        <taxon>Fungi</taxon>
        <taxon>Dikarya</taxon>
        <taxon>Ascomycota</taxon>
        <taxon>Pezizomycotina</taxon>
        <taxon>Dothideomycetes</taxon>
        <taxon>Dothideomycetes incertae sedis</taxon>
        <taxon>Coniosporium</taxon>
    </lineage>
</organism>
<comment type="caution">
    <text evidence="1">The sequence shown here is derived from an EMBL/GenBank/DDBJ whole genome shotgun (WGS) entry which is preliminary data.</text>
</comment>
<gene>
    <name evidence="1" type="ORF">H2199_002063</name>
</gene>
<sequence>MPLARIARLSIAGPRPRPKKARGASLDLLPFSLSASSIPADTPISQLISSANANLAAGNAQDALTYFDIAVSRDPHNYLTLFKRGATYLSLGRNTQAQQDFDRVLAIKPDFEGALLQRAKIRSRNGDWEAARADFEAAGKRGGQEIAELLEAREAARLATEAERKGDWETCVSQAGLAIMTAGADLGLRKLRARCRLEKGEVVEALSDLQHVLQIASGSVEPHLQVSAMSFYSLGETDKGLSQLAKCLQSDPDSKACMKLRKREKALDKRLKKAKQLMEKRQFNSAAQQMIPMGDTPGLIQEVKEDVEKYKGEGIIHPKAPSGLYGSLVEMTCEAYMEMNNNKRAQQYCEEALALNPTFLHGLIHKAQRHIDNDDFDAAIRTLNEAKEHHGNNQKIQKLLNEAHTLLKRSKQKDYYKVLGVSRDADDREIKRAYRKLSKQYHPDKASQQDITKEEAEKKMGAINEAYEVLKDPELKARFDRGDDPNNQEQGHPFQGSPFGGAGGGPHFVFNQGPGQGSSLQAPPRQCLQIAAVGLSMEFEVSYSLENEQQFWDELDDIVCTRCQSHEAIDNALRAYLSFTTNFKEEYLQSDDDIARCSYKLLESALFTSNKDYTRGIVTASNGEQEDDASTLHLIAAFLLFDGRGNDETFEMMREEGVFPRLVELIQARQREQEPQLHRLLLELMYEMSRMQRLTWEDLSAIDDAFVLHLFQIIEQHSNDASDPYHYHVIRVLVPCPQRTIPRRLHRLPTPHLRPPETPLTNRVIKALSTHGAHHKTFGENLILLLNRESETSLQLLILKLLYLLFQTPATAEYFYTNDLFVLLDVILRNLLDLPDDSDDHGGTTPVGALRHTYLRVLCPLLANSQIGRQGGGEGYKREETVKVLRSLARRQGAGWAHFRPLDGTTIRLAERCLRVPWLRAQEEVDINTNTNWGINGGGEGHGDGVVVVSPVEDDGAAEEERVAAMSESQISTASEGQRELLARRMLGMSQSTGGAN</sequence>
<protein>
    <submittedName>
        <fullName evidence="1">Uncharacterized protein</fullName>
    </submittedName>
</protein>
<name>A0ACC2ZHR6_9PEZI</name>
<proteinExistence type="predicted"/>
<accession>A0ACC2ZHR6</accession>
<evidence type="ECO:0000313" key="2">
    <source>
        <dbReference type="Proteomes" id="UP001172680"/>
    </source>
</evidence>
<dbReference type="EMBL" id="JAPDRP010000005">
    <property type="protein sequence ID" value="KAJ9647077.1"/>
    <property type="molecule type" value="Genomic_DNA"/>
</dbReference>
<keyword evidence="2" id="KW-1185">Reference proteome</keyword>